<dbReference type="AlphaFoldDB" id="A0A423GV67"/>
<gene>
    <name evidence="2" type="ORF">BK658_09160</name>
</gene>
<dbReference type="Pfam" id="PF02627">
    <property type="entry name" value="CMD"/>
    <property type="match status" value="1"/>
</dbReference>
<dbReference type="GO" id="GO:0051920">
    <property type="term" value="F:peroxiredoxin activity"/>
    <property type="evidence" value="ECO:0007669"/>
    <property type="project" value="InterPro"/>
</dbReference>
<comment type="caution">
    <text evidence="2">The sequence shown here is derived from an EMBL/GenBank/DDBJ whole genome shotgun (WGS) entry which is preliminary data.</text>
</comment>
<dbReference type="NCBIfam" id="TIGR00778">
    <property type="entry name" value="ahpD_dom"/>
    <property type="match status" value="1"/>
</dbReference>
<evidence type="ECO:0000259" key="1">
    <source>
        <dbReference type="Pfam" id="PF02627"/>
    </source>
</evidence>
<dbReference type="RefSeq" id="WP_123582097.1">
    <property type="nucleotide sequence ID" value="NZ_MOBI01000009.1"/>
</dbReference>
<dbReference type="Gene3D" id="1.20.1290.10">
    <property type="entry name" value="AhpD-like"/>
    <property type="match status" value="1"/>
</dbReference>
<evidence type="ECO:0000313" key="2">
    <source>
        <dbReference type="EMBL" id="RON01321.1"/>
    </source>
</evidence>
<proteinExistence type="predicted"/>
<reference evidence="2 3" key="1">
    <citation type="submission" date="2016-10" db="EMBL/GenBank/DDBJ databases">
        <title>Comparative genome analysis of multiple Pseudomonas spp. focuses on biocontrol and plant growth promoting traits.</title>
        <authorList>
            <person name="Tao X.-Y."/>
            <person name="Taylor C.G."/>
        </authorList>
    </citation>
    <scope>NUCLEOTIDE SEQUENCE [LARGE SCALE GENOMIC DNA]</scope>
    <source>
        <strain evidence="2 3">37D10</strain>
    </source>
</reference>
<dbReference type="InterPro" id="IPR003779">
    <property type="entry name" value="CMD-like"/>
</dbReference>
<organism evidence="2 3">
    <name type="scientific">Pseudomonas brassicacearum</name>
    <dbReference type="NCBI Taxonomy" id="930166"/>
    <lineage>
        <taxon>Bacteria</taxon>
        <taxon>Pseudomonadati</taxon>
        <taxon>Pseudomonadota</taxon>
        <taxon>Gammaproteobacteria</taxon>
        <taxon>Pseudomonadales</taxon>
        <taxon>Pseudomonadaceae</taxon>
        <taxon>Pseudomonas</taxon>
    </lineage>
</organism>
<dbReference type="InterPro" id="IPR029032">
    <property type="entry name" value="AhpD-like"/>
</dbReference>
<feature type="domain" description="Carboxymuconolactone decarboxylase-like" evidence="1">
    <location>
        <begin position="38"/>
        <end position="91"/>
    </location>
</feature>
<accession>A0A423GV67</accession>
<name>A0A423GV67_9PSED</name>
<protein>
    <submittedName>
        <fullName evidence="2">Alkylhydroperoxidase</fullName>
    </submittedName>
</protein>
<dbReference type="InterPro" id="IPR004675">
    <property type="entry name" value="AhpD_core"/>
</dbReference>
<dbReference type="Proteomes" id="UP000284684">
    <property type="component" value="Unassembled WGS sequence"/>
</dbReference>
<dbReference type="EMBL" id="MOBI01000009">
    <property type="protein sequence ID" value="RON01321.1"/>
    <property type="molecule type" value="Genomic_DNA"/>
</dbReference>
<keyword evidence="2" id="KW-0560">Oxidoreductase</keyword>
<sequence>MAIRDTYREIEQTLGQVPEWIKQMPEGAANGFWGVARDFWLAETRIPNKYKELIGLAVSGATRCKYCALFHTEAARLFGASDEEISEASFMGSLTMMGSTFINAQQIDYEQFRQETLSIVRYVKEHSQPKAA</sequence>
<evidence type="ECO:0000313" key="3">
    <source>
        <dbReference type="Proteomes" id="UP000284684"/>
    </source>
</evidence>
<dbReference type="SUPFAM" id="SSF69118">
    <property type="entry name" value="AhpD-like"/>
    <property type="match status" value="1"/>
</dbReference>
<keyword evidence="2" id="KW-0575">Peroxidase</keyword>